<proteinExistence type="predicted"/>
<dbReference type="InterPro" id="IPR011990">
    <property type="entry name" value="TPR-like_helical_dom_sf"/>
</dbReference>
<reference evidence="3 4" key="1">
    <citation type="submission" date="2017-04" db="EMBL/GenBank/DDBJ databases">
        <authorList>
            <person name="Afonso C.L."/>
            <person name="Miller P.J."/>
            <person name="Scott M.A."/>
            <person name="Spackman E."/>
            <person name="Goraichik I."/>
            <person name="Dimitrov K.M."/>
            <person name="Suarez D.L."/>
            <person name="Swayne D.E."/>
        </authorList>
    </citation>
    <scope>NUCLEOTIDE SEQUENCE [LARGE SCALE GENOMIC DNA]</scope>
    <source>
        <strain evidence="3 4">DSM 26133</strain>
    </source>
</reference>
<feature type="domain" description="J" evidence="2">
    <location>
        <begin position="3"/>
        <end position="68"/>
    </location>
</feature>
<dbReference type="EMBL" id="FWYF01000003">
    <property type="protein sequence ID" value="SMD36659.1"/>
    <property type="molecule type" value="Genomic_DNA"/>
</dbReference>
<dbReference type="AlphaFoldDB" id="A0A1W2GJ05"/>
<evidence type="ECO:0000313" key="4">
    <source>
        <dbReference type="Proteomes" id="UP000192472"/>
    </source>
</evidence>
<protein>
    <submittedName>
        <fullName evidence="3">DnaJ domain-containing protein</fullName>
    </submittedName>
</protein>
<dbReference type="Gene3D" id="1.25.40.10">
    <property type="entry name" value="Tetratricopeptide repeat domain"/>
    <property type="match status" value="1"/>
</dbReference>
<keyword evidence="1" id="KW-0472">Membrane</keyword>
<dbReference type="CDD" id="cd06257">
    <property type="entry name" value="DnaJ"/>
    <property type="match status" value="1"/>
</dbReference>
<dbReference type="SUPFAM" id="SSF46565">
    <property type="entry name" value="Chaperone J-domain"/>
    <property type="match status" value="1"/>
</dbReference>
<name>A0A1W2GJ05_REIFA</name>
<gene>
    <name evidence="3" type="ORF">SAMN04488029_3012</name>
</gene>
<dbReference type="InterPro" id="IPR036869">
    <property type="entry name" value="J_dom_sf"/>
</dbReference>
<dbReference type="SUPFAM" id="SSF48452">
    <property type="entry name" value="TPR-like"/>
    <property type="match status" value="1"/>
</dbReference>
<dbReference type="Proteomes" id="UP000192472">
    <property type="component" value="Unassembled WGS sequence"/>
</dbReference>
<dbReference type="InterPro" id="IPR050817">
    <property type="entry name" value="DjlA_DnaK_co-chaperone"/>
</dbReference>
<evidence type="ECO:0000313" key="3">
    <source>
        <dbReference type="EMBL" id="SMD36659.1"/>
    </source>
</evidence>
<dbReference type="RefSeq" id="WP_084373654.1">
    <property type="nucleotide sequence ID" value="NZ_FWYF01000003.1"/>
</dbReference>
<dbReference type="OrthoDB" id="1495940at2"/>
<dbReference type="PROSITE" id="PS50076">
    <property type="entry name" value="DNAJ_2"/>
    <property type="match status" value="1"/>
</dbReference>
<dbReference type="SMART" id="SM00271">
    <property type="entry name" value="DnaJ"/>
    <property type="match status" value="1"/>
</dbReference>
<dbReference type="STRING" id="692418.SAMN04488029_3012"/>
<dbReference type="PANTHER" id="PTHR24074">
    <property type="entry name" value="CO-CHAPERONE PROTEIN DJLA"/>
    <property type="match status" value="1"/>
</dbReference>
<organism evidence="3 4">
    <name type="scientific">Reichenbachiella faecimaris</name>
    <dbReference type="NCBI Taxonomy" id="692418"/>
    <lineage>
        <taxon>Bacteria</taxon>
        <taxon>Pseudomonadati</taxon>
        <taxon>Bacteroidota</taxon>
        <taxon>Cytophagia</taxon>
        <taxon>Cytophagales</taxon>
        <taxon>Reichenbachiellaceae</taxon>
        <taxon>Reichenbachiella</taxon>
    </lineage>
</organism>
<sequence>MTNYYHILGVPSNATDAELKAAFKRKALSYHPDKHDGDKDMEELFKQVNEAYQVLSNSYKRSKHDMMLRYGRVTRTTVTHTYQGHRQPQPGRPRYYAPQMSNWKATAYAFLFAFTIALIMTTGMYINEQYKARVKAELLAGRRSTFEQVKSAHVQGDLKQSLQLLSGLGHFWTEEQDMRDFKDLLLVEIKNKGDNYLADGNYQLAISHYDMLKDYSVSNTISYMKKIATAYQGMGEVGKALEVYQMMHLYGYRTASFYLEMGSLYENGMQDLGQALNYYQIGAEMASSEYEVTIGSAYPIVINANMVPASHYDIYMKVAQTHLNLNQYQEAVDAISWTKEIWPDSLLQYEIEARSFQGMGRLSAMRQTITHAKSIDPEFSLD</sequence>
<feature type="transmembrane region" description="Helical" evidence="1">
    <location>
        <begin position="105"/>
        <end position="126"/>
    </location>
</feature>
<dbReference type="Gene3D" id="1.10.287.110">
    <property type="entry name" value="DnaJ domain"/>
    <property type="match status" value="1"/>
</dbReference>
<keyword evidence="1" id="KW-0812">Transmembrane</keyword>
<dbReference type="InterPro" id="IPR001623">
    <property type="entry name" value="DnaJ_domain"/>
</dbReference>
<keyword evidence="1" id="KW-1133">Transmembrane helix</keyword>
<evidence type="ECO:0000256" key="1">
    <source>
        <dbReference type="SAM" id="Phobius"/>
    </source>
</evidence>
<accession>A0A1W2GJ05</accession>
<evidence type="ECO:0000259" key="2">
    <source>
        <dbReference type="PROSITE" id="PS50076"/>
    </source>
</evidence>
<keyword evidence="4" id="KW-1185">Reference proteome</keyword>
<dbReference type="Pfam" id="PF00226">
    <property type="entry name" value="DnaJ"/>
    <property type="match status" value="1"/>
</dbReference>
<dbReference type="PRINTS" id="PR00625">
    <property type="entry name" value="JDOMAIN"/>
</dbReference>